<dbReference type="InterPro" id="IPR010627">
    <property type="entry name" value="Prepilin_pept_A24_N"/>
</dbReference>
<keyword evidence="4 7" id="KW-0812">Transmembrane</keyword>
<keyword evidence="11" id="KW-1185">Reference proteome</keyword>
<dbReference type="GO" id="GO:0006465">
    <property type="term" value="P:signal peptide processing"/>
    <property type="evidence" value="ECO:0007669"/>
    <property type="project" value="TreeGrafter"/>
</dbReference>
<dbReference type="Gene3D" id="1.20.120.1220">
    <property type="match status" value="1"/>
</dbReference>
<feature type="transmembrane region" description="Helical" evidence="7">
    <location>
        <begin position="157"/>
        <end position="176"/>
    </location>
</feature>
<evidence type="ECO:0000256" key="7">
    <source>
        <dbReference type="SAM" id="Phobius"/>
    </source>
</evidence>
<keyword evidence="5 7" id="KW-1133">Transmembrane helix</keyword>
<dbReference type="STRING" id="1208365.B273_0007"/>
<dbReference type="GO" id="GO:0004190">
    <property type="term" value="F:aspartic-type endopeptidase activity"/>
    <property type="evidence" value="ECO:0007669"/>
    <property type="project" value="InterPro"/>
</dbReference>
<comment type="similarity">
    <text evidence="2">Belongs to the peptidase A24 family.</text>
</comment>
<keyword evidence="3" id="KW-1003">Cell membrane</keyword>
<organism evidence="10 11">
    <name type="scientific">SAR86 cluster bacterium SAR86E</name>
    <dbReference type="NCBI Taxonomy" id="1208365"/>
    <lineage>
        <taxon>Bacteria</taxon>
        <taxon>Pseudomonadati</taxon>
        <taxon>Pseudomonadota</taxon>
        <taxon>Gammaproteobacteria</taxon>
        <taxon>SAR86 cluster</taxon>
    </lineage>
</organism>
<dbReference type="PANTHER" id="PTHR30487:SF0">
    <property type="entry name" value="PREPILIN LEADER PEPTIDASE_N-METHYLTRANSFERASE-RELATED"/>
    <property type="match status" value="1"/>
</dbReference>
<accession>K6H3M3</accession>
<evidence type="ECO:0000259" key="9">
    <source>
        <dbReference type="Pfam" id="PF06750"/>
    </source>
</evidence>
<gene>
    <name evidence="10" type="ORF">B273_0007</name>
</gene>
<feature type="transmembrane region" description="Helical" evidence="7">
    <location>
        <begin position="188"/>
        <end position="208"/>
    </location>
</feature>
<evidence type="ECO:0000259" key="8">
    <source>
        <dbReference type="Pfam" id="PF01478"/>
    </source>
</evidence>
<feature type="transmembrane region" description="Helical" evidence="7">
    <location>
        <begin position="76"/>
        <end position="94"/>
    </location>
</feature>
<evidence type="ECO:0000256" key="3">
    <source>
        <dbReference type="ARBA" id="ARBA00022475"/>
    </source>
</evidence>
<dbReference type="EMBL" id="AMWX01000001">
    <property type="protein sequence ID" value="EKO37083.1"/>
    <property type="molecule type" value="Genomic_DNA"/>
</dbReference>
<evidence type="ECO:0000256" key="1">
    <source>
        <dbReference type="ARBA" id="ARBA00004651"/>
    </source>
</evidence>
<evidence type="ECO:0000256" key="5">
    <source>
        <dbReference type="ARBA" id="ARBA00022989"/>
    </source>
</evidence>
<dbReference type="Pfam" id="PF01478">
    <property type="entry name" value="Peptidase_A24"/>
    <property type="match status" value="1"/>
</dbReference>
<name>K6H3M3_9GAMM</name>
<reference evidence="10 11" key="1">
    <citation type="submission" date="2012-09" db="EMBL/GenBank/DDBJ databases">
        <authorList>
            <person name="Dupont C.L."/>
            <person name="Rusch D.B."/>
            <person name="Lombardo M.-J."/>
            <person name="Novotny M."/>
            <person name="Yee-Greenbaum J."/>
            <person name="Laskin R."/>
        </authorList>
    </citation>
    <scope>NUCLEOTIDE SEQUENCE [LARGE SCALE GENOMIC DNA]</scope>
    <source>
        <strain evidence="10">SAR86E</strain>
    </source>
</reference>
<dbReference type="InterPro" id="IPR000045">
    <property type="entry name" value="Prepilin_IV_endopep_pep"/>
</dbReference>
<keyword evidence="6 7" id="KW-0472">Membrane</keyword>
<feature type="domain" description="Prepilin peptidase A24 N-terminal" evidence="9">
    <location>
        <begin position="12"/>
        <end position="94"/>
    </location>
</feature>
<sequence length="251" mass="28175">MEFFLFNITLILLGGSLGSFASMLIYRLPLSEKEVSIIKPRSFCPNCKEQLSIWQLLPFVSFIMARGQCKNCHQKINIMYFVNECLMAFLVLYFTHITFSSYFISAAMLAIVFILYIQSVIDFQKLLLSTPLSFLLIIIGIIINFKWEIFTISLDALLGLILGYGILFSINLLYRIIRSQDGIGSGDFLLLGGIGSVFGASSLGPILLMGSSLTLALHILKIKTETKLPLGFGIGMASIFYLNMFAWIKYH</sequence>
<dbReference type="AlphaFoldDB" id="K6H3M3"/>
<evidence type="ECO:0000256" key="6">
    <source>
        <dbReference type="ARBA" id="ARBA00023136"/>
    </source>
</evidence>
<feature type="domain" description="Prepilin type IV endopeptidase peptidase" evidence="8">
    <location>
        <begin position="110"/>
        <end position="216"/>
    </location>
</feature>
<feature type="transmembrane region" description="Helical" evidence="7">
    <location>
        <begin position="6"/>
        <end position="26"/>
    </location>
</feature>
<dbReference type="Proteomes" id="UP000010310">
    <property type="component" value="Unassembled WGS sequence"/>
</dbReference>
<evidence type="ECO:0000256" key="2">
    <source>
        <dbReference type="ARBA" id="ARBA00005801"/>
    </source>
</evidence>
<evidence type="ECO:0000256" key="4">
    <source>
        <dbReference type="ARBA" id="ARBA00022692"/>
    </source>
</evidence>
<evidence type="ECO:0000313" key="10">
    <source>
        <dbReference type="EMBL" id="EKO37083.1"/>
    </source>
</evidence>
<dbReference type="InterPro" id="IPR050882">
    <property type="entry name" value="Prepilin_peptidase/N-MTase"/>
</dbReference>
<feature type="transmembrane region" description="Helical" evidence="7">
    <location>
        <begin position="100"/>
        <end position="117"/>
    </location>
</feature>
<feature type="transmembrane region" description="Helical" evidence="7">
    <location>
        <begin position="126"/>
        <end position="145"/>
    </location>
</feature>
<feature type="transmembrane region" description="Helical" evidence="7">
    <location>
        <begin position="228"/>
        <end position="248"/>
    </location>
</feature>
<dbReference type="PATRIC" id="fig|1208365.4.peg.8"/>
<proteinExistence type="inferred from homology"/>
<comment type="caution">
    <text evidence="10">The sequence shown here is derived from an EMBL/GenBank/DDBJ whole genome shotgun (WGS) entry which is preliminary data.</text>
</comment>
<dbReference type="Pfam" id="PF06750">
    <property type="entry name" value="A24_N_bact"/>
    <property type="match status" value="1"/>
</dbReference>
<dbReference type="PANTHER" id="PTHR30487">
    <property type="entry name" value="TYPE 4 PREPILIN-LIKE PROTEINS LEADER PEPTIDE-PROCESSING ENZYME"/>
    <property type="match status" value="1"/>
</dbReference>
<protein>
    <submittedName>
        <fullName evidence="10">Peptidase, A24 type IV prepilin peptidase family protein</fullName>
    </submittedName>
</protein>
<comment type="subcellular location">
    <subcellularLocation>
        <location evidence="1">Cell membrane</location>
        <topology evidence="1">Multi-pass membrane protein</topology>
    </subcellularLocation>
</comment>
<dbReference type="GO" id="GO:0005886">
    <property type="term" value="C:plasma membrane"/>
    <property type="evidence" value="ECO:0007669"/>
    <property type="project" value="UniProtKB-SubCell"/>
</dbReference>
<evidence type="ECO:0000313" key="11">
    <source>
        <dbReference type="Proteomes" id="UP000010310"/>
    </source>
</evidence>